<keyword evidence="5 7" id="KW-1133">Transmembrane helix</keyword>
<evidence type="ECO:0000256" key="1">
    <source>
        <dbReference type="ARBA" id="ARBA00004651"/>
    </source>
</evidence>
<evidence type="ECO:0000256" key="3">
    <source>
        <dbReference type="ARBA" id="ARBA00022475"/>
    </source>
</evidence>
<proteinExistence type="inferred from homology"/>
<dbReference type="KEGG" id="dar:Daro_3555"/>
<dbReference type="GO" id="GO:0005886">
    <property type="term" value="C:plasma membrane"/>
    <property type="evidence" value="ECO:0007669"/>
    <property type="project" value="UniProtKB-SubCell"/>
</dbReference>
<keyword evidence="6 7" id="KW-0472">Membrane</keyword>
<reference evidence="8" key="1">
    <citation type="submission" date="2005-08" db="EMBL/GenBank/DDBJ databases">
        <title>Complete sequence of Dechloromonas aromatica RCB.</title>
        <authorList>
            <person name="Salinero K.K."/>
            <person name="Copeland A."/>
            <person name="Lucas S."/>
            <person name="Lapidus A."/>
            <person name="Barry K."/>
            <person name="Detter J.C."/>
            <person name="Glavina T."/>
            <person name="Hammon N."/>
            <person name="Israni S."/>
            <person name="Pitluck S."/>
            <person name="Di Bartolo G."/>
            <person name="Trong S."/>
            <person name="Schmutz J."/>
            <person name="Larimer F."/>
            <person name="Land M."/>
            <person name="Ivanova N."/>
            <person name="Richardson P."/>
        </authorList>
    </citation>
    <scope>NUCLEOTIDE SEQUENCE</scope>
    <source>
        <strain evidence="8">RCB</strain>
    </source>
</reference>
<gene>
    <name evidence="8" type="ordered locus">Daro_3555</name>
</gene>
<evidence type="ECO:0000256" key="2">
    <source>
        <dbReference type="ARBA" id="ARBA00005262"/>
    </source>
</evidence>
<evidence type="ECO:0000256" key="4">
    <source>
        <dbReference type="ARBA" id="ARBA00022692"/>
    </source>
</evidence>
<dbReference type="OrthoDB" id="8969999at2"/>
<dbReference type="NCBIfam" id="TIGR00937">
    <property type="entry name" value="2A51"/>
    <property type="match status" value="1"/>
</dbReference>
<evidence type="ECO:0000256" key="6">
    <source>
        <dbReference type="ARBA" id="ARBA00023136"/>
    </source>
</evidence>
<feature type="transmembrane region" description="Helical" evidence="7">
    <location>
        <begin position="233"/>
        <end position="253"/>
    </location>
</feature>
<feature type="transmembrane region" description="Helical" evidence="7">
    <location>
        <begin position="339"/>
        <end position="362"/>
    </location>
</feature>
<comment type="subcellular location">
    <subcellularLocation>
        <location evidence="1">Cell membrane</location>
        <topology evidence="1">Multi-pass membrane protein</topology>
    </subcellularLocation>
</comment>
<feature type="transmembrane region" description="Helical" evidence="7">
    <location>
        <begin position="124"/>
        <end position="145"/>
    </location>
</feature>
<keyword evidence="4 7" id="KW-0812">Transmembrane</keyword>
<dbReference type="PANTHER" id="PTHR33567">
    <property type="entry name" value="CHROMATE ION TRANSPORTER (EUROFUNG)"/>
    <property type="match status" value="1"/>
</dbReference>
<dbReference type="Pfam" id="PF02417">
    <property type="entry name" value="Chromate_transp"/>
    <property type="match status" value="2"/>
</dbReference>
<feature type="transmembrane region" description="Helical" evidence="7">
    <location>
        <begin position="96"/>
        <end position="118"/>
    </location>
</feature>
<protein>
    <submittedName>
        <fullName evidence="8">Chromate transporter</fullName>
    </submittedName>
</protein>
<keyword evidence="3" id="KW-1003">Cell membrane</keyword>
<feature type="transmembrane region" description="Helical" evidence="7">
    <location>
        <begin position="157"/>
        <end position="189"/>
    </location>
</feature>
<sequence>MTKKPASASAENPDTPPAQVSFWEAFVFWLKLGFISFGGPAGQISIMHQELVENRRWISERRFLHALNYCMVLPGPEAQQLATYIGWLMHRSWGGIVAGALFVLPSLAILIGLSWIYIAFGEMPLVAGLFYGIKPAVTAIVVQAAHRIGSRALKNNVLWAIAAASFVAIFALNAPFPAIVGVAALIGYLGGRLAPEYFKAGGGHGKADKSFGPALIDDDTPTPEHALFKWRHLLKIAVIGSLLWLIPMVLLTASHGWDYTLTQMGWFFTKAALLTFGGAYAVLPYVYQGAVDNYHWLTPLQMIDGLALGETTPGPLIMVVAFVGFVGAYAKAVFGPESLFLAGAVAASLVTWFTFLPSFIFILTGGPLIETTHNDLKFTAPLTAITAAVVGVILNLAMFFGYHVLWAKGFAGSFDWISAFIALAAAIALFRFKQNVIHVIAACAIAGLLIKTLL</sequence>
<dbReference type="HOGENOM" id="CLU_018106_0_0_4"/>
<dbReference type="InterPro" id="IPR003370">
    <property type="entry name" value="Chromate_transpt"/>
</dbReference>
<feature type="transmembrane region" description="Helical" evidence="7">
    <location>
        <begin position="409"/>
        <end position="430"/>
    </location>
</feature>
<dbReference type="eggNOG" id="COG2059">
    <property type="taxonomic scope" value="Bacteria"/>
</dbReference>
<dbReference type="EMBL" id="CP000089">
    <property type="protein sequence ID" value="AAZ48284.1"/>
    <property type="molecule type" value="Genomic_DNA"/>
</dbReference>
<comment type="similarity">
    <text evidence="2">Belongs to the chromate ion transporter (CHR) (TC 2.A.51) family.</text>
</comment>
<feature type="transmembrane region" description="Helical" evidence="7">
    <location>
        <begin position="314"/>
        <end position="332"/>
    </location>
</feature>
<organism evidence="8">
    <name type="scientific">Dechloromonas aromatica (strain RCB)</name>
    <dbReference type="NCBI Taxonomy" id="159087"/>
    <lineage>
        <taxon>Bacteria</taxon>
        <taxon>Pseudomonadati</taxon>
        <taxon>Pseudomonadota</taxon>
        <taxon>Betaproteobacteria</taxon>
        <taxon>Rhodocyclales</taxon>
        <taxon>Azonexaceae</taxon>
        <taxon>Dechloromonas</taxon>
    </lineage>
</organism>
<dbReference type="PIRSF" id="PIRSF004810">
    <property type="entry name" value="ChrA"/>
    <property type="match status" value="1"/>
</dbReference>
<evidence type="ECO:0000313" key="8">
    <source>
        <dbReference type="EMBL" id="AAZ48284.1"/>
    </source>
</evidence>
<evidence type="ECO:0000256" key="7">
    <source>
        <dbReference type="SAM" id="Phobius"/>
    </source>
</evidence>
<dbReference type="InterPro" id="IPR014047">
    <property type="entry name" value="Chr_Tranpt_l_chain"/>
</dbReference>
<dbReference type="STRING" id="159087.Daro_3555"/>
<feature type="transmembrane region" description="Helical" evidence="7">
    <location>
        <begin position="382"/>
        <end position="402"/>
    </location>
</feature>
<name>Q47A47_DECAR</name>
<evidence type="ECO:0000256" key="5">
    <source>
        <dbReference type="ARBA" id="ARBA00022989"/>
    </source>
</evidence>
<feature type="transmembrane region" description="Helical" evidence="7">
    <location>
        <begin position="265"/>
        <end position="287"/>
    </location>
</feature>
<accession>Q47A47</accession>
<dbReference type="PANTHER" id="PTHR33567:SF3">
    <property type="entry name" value="CHROMATE ION TRANSPORTER (EUROFUNG)"/>
    <property type="match status" value="1"/>
</dbReference>
<feature type="transmembrane region" description="Helical" evidence="7">
    <location>
        <begin position="436"/>
        <end position="453"/>
    </location>
</feature>
<dbReference type="AlphaFoldDB" id="Q47A47"/>
<dbReference type="GO" id="GO:0015109">
    <property type="term" value="F:chromate transmembrane transporter activity"/>
    <property type="evidence" value="ECO:0007669"/>
    <property type="project" value="InterPro"/>
</dbReference>